<feature type="region of interest" description="Disordered" evidence="1">
    <location>
        <begin position="326"/>
        <end position="370"/>
    </location>
</feature>
<evidence type="ECO:0000313" key="4">
    <source>
        <dbReference type="Proteomes" id="UP000054047"/>
    </source>
</evidence>
<dbReference type="Pfam" id="PF24998">
    <property type="entry name" value="DUF7778"/>
    <property type="match status" value="1"/>
</dbReference>
<evidence type="ECO:0000256" key="1">
    <source>
        <dbReference type="SAM" id="MobiDB-lite"/>
    </source>
</evidence>
<feature type="compositionally biased region" description="Basic and acidic residues" evidence="1">
    <location>
        <begin position="119"/>
        <end position="131"/>
    </location>
</feature>
<feature type="compositionally biased region" description="Polar residues" evidence="1">
    <location>
        <begin position="132"/>
        <end position="142"/>
    </location>
</feature>
<feature type="region of interest" description="Disordered" evidence="1">
    <location>
        <begin position="223"/>
        <end position="263"/>
    </location>
</feature>
<dbReference type="Proteomes" id="UP000054047">
    <property type="component" value="Unassembled WGS sequence"/>
</dbReference>
<feature type="region of interest" description="Disordered" evidence="1">
    <location>
        <begin position="119"/>
        <end position="142"/>
    </location>
</feature>
<dbReference type="PANTHER" id="PTHR36947">
    <property type="entry name" value="PROTEIN CBG04364"/>
    <property type="match status" value="1"/>
</dbReference>
<keyword evidence="4" id="KW-1185">Reference proteome</keyword>
<organism evidence="3 4">
    <name type="scientific">Ancylostoma duodenale</name>
    <dbReference type="NCBI Taxonomy" id="51022"/>
    <lineage>
        <taxon>Eukaryota</taxon>
        <taxon>Metazoa</taxon>
        <taxon>Ecdysozoa</taxon>
        <taxon>Nematoda</taxon>
        <taxon>Chromadorea</taxon>
        <taxon>Rhabditida</taxon>
        <taxon>Rhabditina</taxon>
        <taxon>Rhabditomorpha</taxon>
        <taxon>Strongyloidea</taxon>
        <taxon>Ancylostomatidae</taxon>
        <taxon>Ancylostomatinae</taxon>
        <taxon>Ancylostoma</taxon>
    </lineage>
</organism>
<evidence type="ECO:0000259" key="2">
    <source>
        <dbReference type="Pfam" id="PF24998"/>
    </source>
</evidence>
<gene>
    <name evidence="3" type="ORF">ANCDUO_01115</name>
</gene>
<reference evidence="3 4" key="1">
    <citation type="submission" date="2013-12" db="EMBL/GenBank/DDBJ databases">
        <title>Draft genome of the parsitic nematode Ancylostoma duodenale.</title>
        <authorList>
            <person name="Mitreva M."/>
        </authorList>
    </citation>
    <scope>NUCLEOTIDE SEQUENCE [LARGE SCALE GENOMIC DNA]</scope>
    <source>
        <strain evidence="3 4">Zhejiang</strain>
    </source>
</reference>
<feature type="domain" description="DUF7778" evidence="2">
    <location>
        <begin position="2"/>
        <end position="87"/>
    </location>
</feature>
<dbReference type="InterPro" id="IPR056680">
    <property type="entry name" value="DUF7778"/>
</dbReference>
<protein>
    <recommendedName>
        <fullName evidence="2">DUF7778 domain-containing protein</fullName>
    </recommendedName>
</protein>
<name>A0A0C2DZR7_9BILA</name>
<dbReference type="OrthoDB" id="5792480at2759"/>
<accession>A0A0C2DZR7</accession>
<feature type="region of interest" description="Disordered" evidence="1">
    <location>
        <begin position="280"/>
        <end position="314"/>
    </location>
</feature>
<evidence type="ECO:0000313" key="3">
    <source>
        <dbReference type="EMBL" id="KIH68547.1"/>
    </source>
</evidence>
<dbReference type="PANTHER" id="PTHR36947:SF6">
    <property type="entry name" value="TLDC DOMAIN-CONTAINING PROTEIN"/>
    <property type="match status" value="1"/>
</dbReference>
<proteinExistence type="predicted"/>
<dbReference type="EMBL" id="KN726348">
    <property type="protein sequence ID" value="KIH68547.1"/>
    <property type="molecule type" value="Genomic_DNA"/>
</dbReference>
<dbReference type="AlphaFoldDB" id="A0A0C2DZR7"/>
<sequence>MTNLKPRLVTLTRNGLLIIYSKEDKGTRYVVDVKDARIMTTKTDHFRTKRQSYRRCTLKLKFKYGSVSMIMFNEEIPSWRNAISSAHDGILRSRLHFIGVHRKPTITIQKLEHAQTKAVEIESKPEEEKLSTSKSPTVQASKTSINTCVTAEGTTQAAQSNSEVTVDMPEESEPITVIEAPCRSNSQTKKPRIVITDENSQWETFDPSVCDSSYQWLHRETKKSAASAPPARKCVSDSSNSGLFTELSDEDASKTESAKSVRCGYHSVSTLRSRLEAKMRGMTSRRPLKPSQKRSPVLSQAKEPKKGKYEASSNALPLIEELPAKARRTIAATPPSSLERTRRAGRSLSETECASRRQVEKPTVTSYDDSLLDVPLPEHISSSKRQAQDWRNTSTSLEKYNPNQWWAQPLRV</sequence>